<evidence type="ECO:0000256" key="1">
    <source>
        <dbReference type="SAM" id="Phobius"/>
    </source>
</evidence>
<feature type="domain" description="Calcineurin-like phosphoesterase" evidence="2">
    <location>
        <begin position="63"/>
        <end position="266"/>
    </location>
</feature>
<dbReference type="Gene3D" id="3.60.21.10">
    <property type="match status" value="1"/>
</dbReference>
<feature type="transmembrane region" description="Helical" evidence="1">
    <location>
        <begin position="427"/>
        <end position="451"/>
    </location>
</feature>
<dbReference type="Pfam" id="PF00149">
    <property type="entry name" value="Metallophos"/>
    <property type="match status" value="1"/>
</dbReference>
<dbReference type="PANTHER" id="PTHR34211:SF3">
    <property type="entry name" value="CALCINEURIN-LIKE METALLO-PHOSPHOESTERASE SUPERFAMILY PROTEIN"/>
    <property type="match status" value="1"/>
</dbReference>
<evidence type="ECO:0000259" key="2">
    <source>
        <dbReference type="Pfam" id="PF00149"/>
    </source>
</evidence>
<feature type="transmembrane region" description="Helical" evidence="1">
    <location>
        <begin position="397"/>
        <end position="415"/>
    </location>
</feature>
<dbReference type="SUPFAM" id="SSF56300">
    <property type="entry name" value="Metallo-dependent phosphatases"/>
    <property type="match status" value="1"/>
</dbReference>
<evidence type="ECO:0000313" key="3">
    <source>
        <dbReference type="EMBL" id="MET6999520.1"/>
    </source>
</evidence>
<keyword evidence="1" id="KW-1133">Transmembrane helix</keyword>
<keyword evidence="4" id="KW-1185">Reference proteome</keyword>
<reference evidence="3 4" key="1">
    <citation type="submission" date="2024-06" db="EMBL/GenBank/DDBJ databases">
        <title>Chitinophaga defluvii sp. nov., isolated from municipal sewage.</title>
        <authorList>
            <person name="Zhang L."/>
        </authorList>
    </citation>
    <scope>NUCLEOTIDE SEQUENCE [LARGE SCALE GENOMIC DNA]</scope>
    <source>
        <strain evidence="3 4">H8</strain>
    </source>
</reference>
<protein>
    <submittedName>
        <fullName evidence="3">Metallophosphoesterase</fullName>
    </submittedName>
</protein>
<dbReference type="InterPro" id="IPR004843">
    <property type="entry name" value="Calcineurin-like_PHP"/>
</dbReference>
<sequence length="574" mass="64766">MKFKPQKMVNWYDLPQLVTIGTQTIISSIFGNYADKREAQANVVSTELYYDYSSMRDCWVDYVADTGDGFDSCYTVASLLAKPALEVDGHQLKRADVLIMGGDQVYPTPQKEAYDNRLKGPYEAAFPGQAGEGPCPVLFAIPGNHDWYDGLTSFMKLFCQKRKIGNWQTQQQRSYFAIRLPHNVWIWGIDVQLNSDIDYPQLRYFNEVGGHMKKGDKVLLCTAEPAWIYYSHKRHDQSYARLRYFEKNLIEKRGFSLVATFAGDLHHYAHYCQQDKDQEGKHKFTAGGGGAFMHPTHNLKKEVILEQQGGENAEVLSLQATFPSRQQSRALAWRNILFVVLNWRYCLGMAAIYLVLAWLVQSVADIGDTGTLTLMQRLRHTTTLGEAVTAIGRTLQFAPAVVLGCAAIVGGFVAFTDVTSGKTNWLYVLGGIHGLVHVANFFALLWLFAYINQQLLHLYVNTFLQAAVFTVEMLLGGSLVAGLVMGFYFIITNLLFRIHDNEAFSSLHYPHFKNFLRLHITEGQLHIYPVGIRKVTTQWACTTVKDVKGEDQLQFSGKEAAVELMEAAPVTIFI</sequence>
<dbReference type="EMBL" id="JBEXAC010000002">
    <property type="protein sequence ID" value="MET6999520.1"/>
    <property type="molecule type" value="Genomic_DNA"/>
</dbReference>
<dbReference type="Proteomes" id="UP001549749">
    <property type="component" value="Unassembled WGS sequence"/>
</dbReference>
<feature type="transmembrane region" description="Helical" evidence="1">
    <location>
        <begin position="463"/>
        <end position="491"/>
    </location>
</feature>
<dbReference type="PANTHER" id="PTHR34211">
    <property type="entry name" value="CALCINEURIN-LIKE METALLO-PHOSPHOESTERASE SUPERFAMILY PROTEIN"/>
    <property type="match status" value="1"/>
</dbReference>
<keyword evidence="1" id="KW-0812">Transmembrane</keyword>
<name>A0ABV2TA53_9BACT</name>
<organism evidence="3 4">
    <name type="scientific">Chitinophaga defluvii</name>
    <dbReference type="NCBI Taxonomy" id="3163343"/>
    <lineage>
        <taxon>Bacteria</taxon>
        <taxon>Pseudomonadati</taxon>
        <taxon>Bacteroidota</taxon>
        <taxon>Chitinophagia</taxon>
        <taxon>Chitinophagales</taxon>
        <taxon>Chitinophagaceae</taxon>
        <taxon>Chitinophaga</taxon>
    </lineage>
</organism>
<keyword evidence="1" id="KW-0472">Membrane</keyword>
<accession>A0ABV2TA53</accession>
<feature type="transmembrane region" description="Helical" evidence="1">
    <location>
        <begin position="336"/>
        <end position="360"/>
    </location>
</feature>
<dbReference type="RefSeq" id="WP_354662084.1">
    <property type="nucleotide sequence ID" value="NZ_JBEXAC010000002.1"/>
</dbReference>
<comment type="caution">
    <text evidence="3">The sequence shown here is derived from an EMBL/GenBank/DDBJ whole genome shotgun (WGS) entry which is preliminary data.</text>
</comment>
<gene>
    <name evidence="3" type="ORF">ABR189_19185</name>
</gene>
<proteinExistence type="predicted"/>
<dbReference type="InterPro" id="IPR029052">
    <property type="entry name" value="Metallo-depent_PP-like"/>
</dbReference>
<evidence type="ECO:0000313" key="4">
    <source>
        <dbReference type="Proteomes" id="UP001549749"/>
    </source>
</evidence>